<evidence type="ECO:0000313" key="3">
    <source>
        <dbReference type="Proteomes" id="UP000314982"/>
    </source>
</evidence>
<accession>A0A4W5LMT9</accession>
<dbReference type="Proteomes" id="UP000314982">
    <property type="component" value="Unassembled WGS sequence"/>
</dbReference>
<dbReference type="SUPFAM" id="SSF56672">
    <property type="entry name" value="DNA/RNA polymerases"/>
    <property type="match status" value="1"/>
</dbReference>
<keyword evidence="3" id="KW-1185">Reference proteome</keyword>
<name>A0A4W5LMT9_9TELE</name>
<dbReference type="InterPro" id="IPR000477">
    <property type="entry name" value="RT_dom"/>
</dbReference>
<dbReference type="PANTHER" id="PTHR36688">
    <property type="entry name" value="ENDO/EXONUCLEASE/PHOSPHATASE DOMAIN-CONTAINING PROTEIN"/>
    <property type="match status" value="1"/>
</dbReference>
<organism evidence="2 3">
    <name type="scientific">Hucho hucho</name>
    <name type="common">huchen</name>
    <dbReference type="NCBI Taxonomy" id="62062"/>
    <lineage>
        <taxon>Eukaryota</taxon>
        <taxon>Metazoa</taxon>
        <taxon>Chordata</taxon>
        <taxon>Craniata</taxon>
        <taxon>Vertebrata</taxon>
        <taxon>Euteleostomi</taxon>
        <taxon>Actinopterygii</taxon>
        <taxon>Neopterygii</taxon>
        <taxon>Teleostei</taxon>
        <taxon>Protacanthopterygii</taxon>
        <taxon>Salmoniformes</taxon>
        <taxon>Salmonidae</taxon>
        <taxon>Salmoninae</taxon>
        <taxon>Hucho</taxon>
    </lineage>
</organism>
<dbReference type="AlphaFoldDB" id="A0A4W5LMT9"/>
<dbReference type="InterPro" id="IPR005135">
    <property type="entry name" value="Endo/exonuclease/phosphatase"/>
</dbReference>
<dbReference type="CDD" id="cd01650">
    <property type="entry name" value="RT_nLTR_like"/>
    <property type="match status" value="1"/>
</dbReference>
<protein>
    <recommendedName>
        <fullName evidence="1">Reverse transcriptase domain-containing protein</fullName>
    </recommendedName>
</protein>
<reference evidence="2" key="3">
    <citation type="submission" date="2025-09" db="UniProtKB">
        <authorList>
            <consortium name="Ensembl"/>
        </authorList>
    </citation>
    <scope>IDENTIFICATION</scope>
</reference>
<evidence type="ECO:0000313" key="2">
    <source>
        <dbReference type="Ensembl" id="ENSHHUP00000026565.1"/>
    </source>
</evidence>
<reference evidence="3" key="1">
    <citation type="submission" date="2018-06" db="EMBL/GenBank/DDBJ databases">
        <title>Genome assembly of Danube salmon.</title>
        <authorList>
            <person name="Macqueen D.J."/>
            <person name="Gundappa M.K."/>
        </authorList>
    </citation>
    <scope>NUCLEOTIDE SEQUENCE [LARGE SCALE GENOMIC DNA]</scope>
</reference>
<dbReference type="GeneTree" id="ENSGT01060000248530"/>
<dbReference type="GO" id="GO:0003824">
    <property type="term" value="F:catalytic activity"/>
    <property type="evidence" value="ECO:0007669"/>
    <property type="project" value="InterPro"/>
</dbReference>
<dbReference type="Pfam" id="PF00078">
    <property type="entry name" value="RVT_1"/>
    <property type="match status" value="1"/>
</dbReference>
<sequence length="909" mass="103752">MTTPLNVLHVNIRSIRRNKRELMQLLLEKQTSIASINETFLRTNTRFRIPGFNILRKDRPEGCRGGVALLLKEGIEYSEAVFDLTKEELNNNEYTAAKVLLNGHAALLIATIYCPPKTTPSGKLITALADNNGHTIIMGDFNAKHTDFNCNTTNHSGKVLRDILHNTNLAILNTNEPTHIHSSTSKADILDLVLCSPDLSAKLLSFSVSHDVGSDHLPVLASFSLQLQQAPAKPRYNYKKANWEKYRKCIADKITNIAVTTQNPKDLDQLAERIGSILIQAREETIPLTTTKPPQQQLPAHILSLIKQKRKVRRDFIKTRAPMLKTEVNRLQNQIRYQLTLHKQKQWTAFYHQLDADTNPRTFWQKIKTINGDKTNNIIPVLKSQGQLIEDNKTKAILFRNHLQNVHSCPNDPLFDKDWKIIVDREMQKTVYPSNLTPVDHPLNRSVTIEEIKSHLKKTKNKAPGEDNIDSTLIKQAPDEYLHLLSNLFTTCLMEGYFPLPWKSAVVTMIHKPGKDPYNVTSYRPISLLSHVGKLFERVLTQRLSSHAEEMGLLGIHQAGFRKARSTTDNILRLSEDILRNFKKKEHTLAVFFDIEKAFDKMWHNGLCYRLADSNLQIPLSIRNIITSFLHNRTIKVKVSTAISSPFTPEAGVPQGAVLSPLLFLLYISDIYYPPPTIGQVSQFADDLCYWTSSKCPKLAAKKLQKSIEEIETWSNMWRVKLNPQKTQCVLFTRSTRKNKKPIDLKLYGEAIKVEKEAKFLGVTFQKNMNWTSHIANIEREGRKRLNHLKTLCGRKCGASPQTVLKVYISYIRSLFEYALPAWITASPRQMNRLQRIQNLAVKMAYRLPKYISNHHVHSISGLASISSRQSIIGQRFMNRAARNPSLRKAVEQARWTTDTPMSIMLKLS</sequence>
<dbReference type="SUPFAM" id="SSF56219">
    <property type="entry name" value="DNase I-like"/>
    <property type="match status" value="1"/>
</dbReference>
<dbReference type="STRING" id="62062.ENSHHUP00000026565"/>
<reference evidence="2" key="2">
    <citation type="submission" date="2025-08" db="UniProtKB">
        <authorList>
            <consortium name="Ensembl"/>
        </authorList>
    </citation>
    <scope>IDENTIFICATION</scope>
</reference>
<feature type="domain" description="Reverse transcriptase" evidence="1">
    <location>
        <begin position="491"/>
        <end position="765"/>
    </location>
</feature>
<proteinExistence type="predicted"/>
<dbReference type="Gene3D" id="3.60.10.10">
    <property type="entry name" value="Endonuclease/exonuclease/phosphatase"/>
    <property type="match status" value="1"/>
</dbReference>
<dbReference type="Ensembl" id="ENSHHUT00000027614.1">
    <property type="protein sequence ID" value="ENSHHUP00000026565.1"/>
    <property type="gene ID" value="ENSHHUG00000016823.1"/>
</dbReference>
<dbReference type="PROSITE" id="PS50878">
    <property type="entry name" value="RT_POL"/>
    <property type="match status" value="1"/>
</dbReference>
<evidence type="ECO:0000259" key="1">
    <source>
        <dbReference type="PROSITE" id="PS50878"/>
    </source>
</evidence>
<dbReference type="InterPro" id="IPR043502">
    <property type="entry name" value="DNA/RNA_pol_sf"/>
</dbReference>
<dbReference type="InterPro" id="IPR036691">
    <property type="entry name" value="Endo/exonu/phosph_ase_sf"/>
</dbReference>
<dbReference type="Pfam" id="PF14529">
    <property type="entry name" value="Exo_endo_phos_2"/>
    <property type="match status" value="1"/>
</dbReference>
<dbReference type="PANTHER" id="PTHR36688:SF2">
    <property type="entry name" value="ENDONUCLEASE_EXONUCLEASE_PHOSPHATASE DOMAIN-CONTAINING PROTEIN"/>
    <property type="match status" value="1"/>
</dbReference>
<dbReference type="InterPro" id="IPR052560">
    <property type="entry name" value="RdDP_mobile_element"/>
</dbReference>